<dbReference type="RefSeq" id="WP_380130124.1">
    <property type="nucleotide sequence ID" value="NZ_JBHSEG010000017.1"/>
</dbReference>
<reference evidence="8" key="1">
    <citation type="journal article" date="2019" name="Int. J. Syst. Evol. Microbiol.">
        <title>The Global Catalogue of Microorganisms (GCM) 10K type strain sequencing project: providing services to taxonomists for standard genome sequencing and annotation.</title>
        <authorList>
            <consortium name="The Broad Institute Genomics Platform"/>
            <consortium name="The Broad Institute Genome Sequencing Center for Infectious Disease"/>
            <person name="Wu L."/>
            <person name="Ma J."/>
        </authorList>
    </citation>
    <scope>NUCLEOTIDE SEQUENCE [LARGE SCALE GENOMIC DNA]</scope>
    <source>
        <strain evidence="8">CCUG 39970</strain>
    </source>
</reference>
<evidence type="ECO:0000313" key="8">
    <source>
        <dbReference type="Proteomes" id="UP001595939"/>
    </source>
</evidence>
<dbReference type="Pfam" id="PF02518">
    <property type="entry name" value="HATPase_c"/>
    <property type="match status" value="1"/>
</dbReference>
<dbReference type="PRINTS" id="PR00344">
    <property type="entry name" value="BCTRLSENSOR"/>
</dbReference>
<protein>
    <recommendedName>
        <fullName evidence="2">histidine kinase</fullName>
        <ecNumber evidence="2">2.7.13.3</ecNumber>
    </recommendedName>
</protein>
<dbReference type="PANTHER" id="PTHR42878">
    <property type="entry name" value="TWO-COMPONENT HISTIDINE KINASE"/>
    <property type="match status" value="1"/>
</dbReference>
<sequence length="918" mass="100208">MSDPSWTPEDRSLTACLVAVAEALTAPRDQREIFDVVLTAGLGVVEARWGAGVTLNGDQLKVASVHGQALSPQELPDLGSAVRRALQLGEALIEPDESAGLLAVLPLMLNGSPLGALVFAVAAPHQLTPDTRQGLRGLAAQCAGALGRAQLTVDLERRMAEGQRRLEQANTTATVLAALGDALQRASTPDDVAHLALAQLGPALHAQVMLVVRLDGDRIKLPVIWGDQTAPISAYMTQPGLTLRDTPLLWRSLRQGTAVYLDDYRSELDAVRSLPPLACAIEPIRSPGQEVEGFLVMWRDRMPVGWPEQDRQLLARAAGTIGLALERASTAARMEEDARAYGAFVAFTEATGTQTDILALARQATEVLCSRFPDATAGYSECEQGLWKLKVWSGEVDEALLPLLQAGVPEDTPLFAEMLRRGEAVFQDGWEPDREALPHSGAYGAAANVPLLVNGEVRGVLGAGLRNTRQWSEPDRALMQAVGRGLTLALERAEQTHRLELQNAALDARTRALEGFADLSRDLVLEQDAVALVGRAQEILVELLPSSISTYYEPEQGRWRLRSYRGQFRNPRLLDAFQRGLPRGATVNVDRPYDTGAPYYQDHYDPATTSVVRDEVSVIRSSASFPVRQGAVTRGVLVVGLHELRPWSSIERVLLETIVRSLGLALERAESVSHLAEERGKLRAANEELEAFAYSVSHDLRAPVRHMIGFIQLLRRHLGDLPDARAARYLTVVEEAAGRMNVLIDALLELSRTSRADLRLERVDLNALVAGVQADLEPDLQHRRVTWDVALMPAVTGDVELLRQVMTNLLDNALKYTRTQNPAVIRVWAEDRDHEWAVLVSDNGAGFDPRNAPKLFGVFQRLHRQEDYEGVGVGLANVRRIITRHQGSVFAQGAVDHGATFGFTLPKTVVNSGALSSA</sequence>
<proteinExistence type="predicted"/>
<dbReference type="InterPro" id="IPR036890">
    <property type="entry name" value="HATPase_C_sf"/>
</dbReference>
<dbReference type="InterPro" id="IPR003018">
    <property type="entry name" value="GAF"/>
</dbReference>
<comment type="catalytic activity">
    <reaction evidence="1">
        <text>ATP + protein L-histidine = ADP + protein N-phospho-L-histidine.</text>
        <dbReference type="EC" id="2.7.13.3"/>
    </reaction>
</comment>
<evidence type="ECO:0000256" key="4">
    <source>
        <dbReference type="ARBA" id="ARBA00022679"/>
    </source>
</evidence>
<dbReference type="Gene3D" id="1.10.287.130">
    <property type="match status" value="1"/>
</dbReference>
<dbReference type="InterPro" id="IPR050351">
    <property type="entry name" value="BphY/WalK/GraS-like"/>
</dbReference>
<dbReference type="EMBL" id="JBHSEG010000017">
    <property type="protein sequence ID" value="MFC4456218.1"/>
    <property type="molecule type" value="Genomic_DNA"/>
</dbReference>
<dbReference type="Proteomes" id="UP001595939">
    <property type="component" value="Unassembled WGS sequence"/>
</dbReference>
<dbReference type="InterPro" id="IPR005467">
    <property type="entry name" value="His_kinase_dom"/>
</dbReference>
<evidence type="ECO:0000256" key="5">
    <source>
        <dbReference type="ARBA" id="ARBA00022777"/>
    </source>
</evidence>
<dbReference type="SUPFAM" id="SSF55781">
    <property type="entry name" value="GAF domain-like"/>
    <property type="match status" value="4"/>
</dbReference>
<name>A0ABV8YH52_9DEIO</name>
<keyword evidence="4" id="KW-0808">Transferase</keyword>
<evidence type="ECO:0000256" key="3">
    <source>
        <dbReference type="ARBA" id="ARBA00022553"/>
    </source>
</evidence>
<dbReference type="Pfam" id="PF00512">
    <property type="entry name" value="HisKA"/>
    <property type="match status" value="1"/>
</dbReference>
<dbReference type="Pfam" id="PF13185">
    <property type="entry name" value="GAF_2"/>
    <property type="match status" value="2"/>
</dbReference>
<dbReference type="SMART" id="SM00065">
    <property type="entry name" value="GAF"/>
    <property type="match status" value="4"/>
</dbReference>
<dbReference type="SMART" id="SM00388">
    <property type="entry name" value="HisKA"/>
    <property type="match status" value="1"/>
</dbReference>
<evidence type="ECO:0000256" key="1">
    <source>
        <dbReference type="ARBA" id="ARBA00000085"/>
    </source>
</evidence>
<dbReference type="CDD" id="cd00082">
    <property type="entry name" value="HisKA"/>
    <property type="match status" value="1"/>
</dbReference>
<keyword evidence="5" id="KW-0418">Kinase</keyword>
<evidence type="ECO:0000259" key="6">
    <source>
        <dbReference type="PROSITE" id="PS50109"/>
    </source>
</evidence>
<dbReference type="SMART" id="SM00387">
    <property type="entry name" value="HATPase_c"/>
    <property type="match status" value="1"/>
</dbReference>
<accession>A0ABV8YH52</accession>
<evidence type="ECO:0000313" key="7">
    <source>
        <dbReference type="EMBL" id="MFC4456218.1"/>
    </source>
</evidence>
<dbReference type="PROSITE" id="PS50109">
    <property type="entry name" value="HIS_KIN"/>
    <property type="match status" value="1"/>
</dbReference>
<dbReference type="SUPFAM" id="SSF55874">
    <property type="entry name" value="ATPase domain of HSP90 chaperone/DNA topoisomerase II/histidine kinase"/>
    <property type="match status" value="1"/>
</dbReference>
<gene>
    <name evidence="7" type="ORF">ACFO0P_20775</name>
</gene>
<dbReference type="PANTHER" id="PTHR42878:SF15">
    <property type="entry name" value="BACTERIOPHYTOCHROME"/>
    <property type="match status" value="1"/>
</dbReference>
<dbReference type="Gene3D" id="3.30.450.40">
    <property type="match status" value="4"/>
</dbReference>
<dbReference type="Gene3D" id="3.30.565.10">
    <property type="entry name" value="Histidine kinase-like ATPase, C-terminal domain"/>
    <property type="match status" value="1"/>
</dbReference>
<dbReference type="SUPFAM" id="SSF47384">
    <property type="entry name" value="Homodimeric domain of signal transducing histidine kinase"/>
    <property type="match status" value="1"/>
</dbReference>
<feature type="domain" description="Histidine kinase" evidence="6">
    <location>
        <begin position="695"/>
        <end position="909"/>
    </location>
</feature>
<dbReference type="InterPro" id="IPR003661">
    <property type="entry name" value="HisK_dim/P_dom"/>
</dbReference>
<comment type="caution">
    <text evidence="7">The sequence shown here is derived from an EMBL/GenBank/DDBJ whole genome shotgun (WGS) entry which is preliminary data.</text>
</comment>
<dbReference type="InterPro" id="IPR003594">
    <property type="entry name" value="HATPase_dom"/>
</dbReference>
<keyword evidence="3" id="KW-0597">Phosphoprotein</keyword>
<organism evidence="7 8">
    <name type="scientific">Deinococcus sonorensis</name>
    <dbReference type="NCBI Taxonomy" id="309891"/>
    <lineage>
        <taxon>Bacteria</taxon>
        <taxon>Thermotogati</taxon>
        <taxon>Deinococcota</taxon>
        <taxon>Deinococci</taxon>
        <taxon>Deinococcales</taxon>
        <taxon>Deinococcaceae</taxon>
        <taxon>Deinococcus</taxon>
    </lineage>
</organism>
<dbReference type="InterPro" id="IPR036097">
    <property type="entry name" value="HisK_dim/P_sf"/>
</dbReference>
<dbReference type="InterPro" id="IPR029016">
    <property type="entry name" value="GAF-like_dom_sf"/>
</dbReference>
<keyword evidence="8" id="KW-1185">Reference proteome</keyword>
<dbReference type="InterPro" id="IPR004358">
    <property type="entry name" value="Sig_transdc_His_kin-like_C"/>
</dbReference>
<dbReference type="EC" id="2.7.13.3" evidence="2"/>
<evidence type="ECO:0000256" key="2">
    <source>
        <dbReference type="ARBA" id="ARBA00012438"/>
    </source>
</evidence>